<accession>A0ABR1M6S3</accession>
<feature type="compositionally biased region" description="Basic and acidic residues" evidence="1">
    <location>
        <begin position="290"/>
        <end position="305"/>
    </location>
</feature>
<dbReference type="GeneID" id="92036819"/>
<keyword evidence="4" id="KW-1185">Reference proteome</keyword>
<organism evidence="3 4">
    <name type="scientific">Phyllosticta citribraziliensis</name>
    <dbReference type="NCBI Taxonomy" id="989973"/>
    <lineage>
        <taxon>Eukaryota</taxon>
        <taxon>Fungi</taxon>
        <taxon>Dikarya</taxon>
        <taxon>Ascomycota</taxon>
        <taxon>Pezizomycotina</taxon>
        <taxon>Dothideomycetes</taxon>
        <taxon>Dothideomycetes incertae sedis</taxon>
        <taxon>Botryosphaeriales</taxon>
        <taxon>Phyllostictaceae</taxon>
        <taxon>Phyllosticta</taxon>
    </lineage>
</organism>
<dbReference type="Proteomes" id="UP001360953">
    <property type="component" value="Unassembled WGS sequence"/>
</dbReference>
<feature type="domain" description="DUF7918" evidence="2">
    <location>
        <begin position="33"/>
        <end position="263"/>
    </location>
</feature>
<evidence type="ECO:0000256" key="1">
    <source>
        <dbReference type="SAM" id="MobiDB-lite"/>
    </source>
</evidence>
<dbReference type="PANTHER" id="PTHR36223">
    <property type="entry name" value="BETA-LACTAMASE-TYPE TRANSPEPTIDASE FOLD DOMAIN CONTAINING PROTEIN"/>
    <property type="match status" value="1"/>
</dbReference>
<feature type="region of interest" description="Disordered" evidence="1">
    <location>
        <begin position="290"/>
        <end position="310"/>
    </location>
</feature>
<evidence type="ECO:0000259" key="2">
    <source>
        <dbReference type="Pfam" id="PF25534"/>
    </source>
</evidence>
<sequence length="346" mass="39639">MLSPPVDAAADEPAPQRLRGPELTRKQQHVMDGLDVHIEVKDQRLEEYVDAGQEGPPGTAIKYVVAQPGENFTIAFNFDHEFAYKDFDLYCEVYFDGNRVDGLSLEKEDNYVQHPHWVSAIRYSQGGKRFIRPMMFSNLIINEEEEALDSEQQKAVDALGEIQLIYWRIKACFEYALQEEGDTSESYTSKELKQIPEVSEKALKGRSISHHVKFGEALAIGEVVMTGPRSRWHVESDSKPFATYTFRYRSTEALKSMGLIPRTPEPVPLEERPIEDLTPEEMKEEQLETAKVVKHEASSETEQTRWEPWYRSQWEDGDELAVTEVRPAKRRRVSGGPIDTVDLTDD</sequence>
<proteinExistence type="predicted"/>
<dbReference type="RefSeq" id="XP_066658935.1">
    <property type="nucleotide sequence ID" value="XM_066803913.1"/>
</dbReference>
<name>A0ABR1M6S3_9PEZI</name>
<evidence type="ECO:0000313" key="3">
    <source>
        <dbReference type="EMBL" id="KAK7542642.1"/>
    </source>
</evidence>
<protein>
    <recommendedName>
        <fullName evidence="2">DUF7918 domain-containing protein</fullName>
    </recommendedName>
</protein>
<reference evidence="3 4" key="1">
    <citation type="submission" date="2024-04" db="EMBL/GenBank/DDBJ databases">
        <title>Phyllosticta paracitricarpa is synonymous to the EU quarantine fungus P. citricarpa based on phylogenomic analyses.</title>
        <authorList>
            <consortium name="Lawrence Berkeley National Laboratory"/>
            <person name="Van ingen-buijs V.A."/>
            <person name="Van westerhoven A.C."/>
            <person name="Haridas S."/>
            <person name="Skiadas P."/>
            <person name="Martin F."/>
            <person name="Groenewald J.Z."/>
            <person name="Crous P.W."/>
            <person name="Seidl M.F."/>
        </authorList>
    </citation>
    <scope>NUCLEOTIDE SEQUENCE [LARGE SCALE GENOMIC DNA]</scope>
    <source>
        <strain evidence="3 4">CPC 17464</strain>
    </source>
</reference>
<dbReference type="PANTHER" id="PTHR36223:SF1">
    <property type="entry name" value="TRANSCRIPTION ELONGATION FACTOR EAF N-TERMINAL DOMAIN-CONTAINING PROTEIN"/>
    <property type="match status" value="1"/>
</dbReference>
<comment type="caution">
    <text evidence="3">The sequence shown here is derived from an EMBL/GenBank/DDBJ whole genome shotgun (WGS) entry which is preliminary data.</text>
</comment>
<feature type="region of interest" description="Disordered" evidence="1">
    <location>
        <begin position="327"/>
        <end position="346"/>
    </location>
</feature>
<evidence type="ECO:0000313" key="4">
    <source>
        <dbReference type="Proteomes" id="UP001360953"/>
    </source>
</evidence>
<gene>
    <name evidence="3" type="ORF">J3D65DRAFT_690887</name>
</gene>
<dbReference type="EMBL" id="JBBPEH010000002">
    <property type="protein sequence ID" value="KAK7542642.1"/>
    <property type="molecule type" value="Genomic_DNA"/>
</dbReference>
<dbReference type="Pfam" id="PF25534">
    <property type="entry name" value="DUF7918"/>
    <property type="match status" value="1"/>
</dbReference>
<dbReference type="InterPro" id="IPR057678">
    <property type="entry name" value="DUF7918"/>
</dbReference>